<proteinExistence type="predicted"/>
<feature type="domain" description="Pyrrolo-quinoline quinone repeat" evidence="3">
    <location>
        <begin position="193"/>
        <end position="439"/>
    </location>
</feature>
<evidence type="ECO:0000259" key="3">
    <source>
        <dbReference type="Pfam" id="PF13360"/>
    </source>
</evidence>
<organism evidence="4 5">
    <name type="scientific">Allorhodopirellula heiligendammensis</name>
    <dbReference type="NCBI Taxonomy" id="2714739"/>
    <lineage>
        <taxon>Bacteria</taxon>
        <taxon>Pseudomonadati</taxon>
        <taxon>Planctomycetota</taxon>
        <taxon>Planctomycetia</taxon>
        <taxon>Pirellulales</taxon>
        <taxon>Pirellulaceae</taxon>
        <taxon>Allorhodopirellula</taxon>
    </lineage>
</organism>
<dbReference type="InterPro" id="IPR011047">
    <property type="entry name" value="Quinoprotein_ADH-like_sf"/>
</dbReference>
<dbReference type="SMART" id="SM00564">
    <property type="entry name" value="PQQ"/>
    <property type="match status" value="6"/>
</dbReference>
<reference evidence="4 5" key="1">
    <citation type="journal article" date="2020" name="Antonie Van Leeuwenhoek">
        <title>Rhodopirellula heiligendammensis sp. nov., Rhodopirellula pilleata sp. nov., and Rhodopirellula solitaria sp. nov. isolated from natural or artificial marine surfaces in Northern Germany and California, USA, and emended description of the genus Rhodopirellula.</title>
        <authorList>
            <person name="Kallscheuer N."/>
            <person name="Wiegand S."/>
            <person name="Jogler M."/>
            <person name="Boedeker C."/>
            <person name="Peeters S.H."/>
            <person name="Rast P."/>
            <person name="Heuer A."/>
            <person name="Jetten M.S.M."/>
            <person name="Rohde M."/>
            <person name="Jogler C."/>
        </authorList>
    </citation>
    <scope>NUCLEOTIDE SEQUENCE [LARGE SCALE GENOMIC DNA]</scope>
    <source>
        <strain evidence="4 5">Poly21</strain>
    </source>
</reference>
<keyword evidence="5" id="KW-1185">Reference proteome</keyword>
<protein>
    <submittedName>
        <fullName evidence="4">Outer membrane biogenesis protein BamB</fullName>
    </submittedName>
</protein>
<evidence type="ECO:0000256" key="1">
    <source>
        <dbReference type="SAM" id="MobiDB-lite"/>
    </source>
</evidence>
<dbReference type="InterPro" id="IPR015943">
    <property type="entry name" value="WD40/YVTN_repeat-like_dom_sf"/>
</dbReference>
<dbReference type="Pfam" id="PF13360">
    <property type="entry name" value="PQQ_2"/>
    <property type="match status" value="1"/>
</dbReference>
<keyword evidence="2" id="KW-0812">Transmembrane</keyword>
<evidence type="ECO:0000313" key="5">
    <source>
        <dbReference type="Proteomes" id="UP000319908"/>
    </source>
</evidence>
<dbReference type="Proteomes" id="UP000319908">
    <property type="component" value="Unassembled WGS sequence"/>
</dbReference>
<dbReference type="PANTHER" id="PTHR34512:SF30">
    <property type="entry name" value="OUTER MEMBRANE PROTEIN ASSEMBLY FACTOR BAMB"/>
    <property type="match status" value="1"/>
</dbReference>
<feature type="region of interest" description="Disordered" evidence="1">
    <location>
        <begin position="123"/>
        <end position="179"/>
    </location>
</feature>
<dbReference type="PANTHER" id="PTHR34512">
    <property type="entry name" value="CELL SURFACE PROTEIN"/>
    <property type="match status" value="1"/>
</dbReference>
<dbReference type="EMBL" id="SJPU01000002">
    <property type="protein sequence ID" value="TWU16240.1"/>
    <property type="molecule type" value="Genomic_DNA"/>
</dbReference>
<dbReference type="SUPFAM" id="SSF50998">
    <property type="entry name" value="Quinoprotein alcohol dehydrogenase-like"/>
    <property type="match status" value="1"/>
</dbReference>
<comment type="caution">
    <text evidence="4">The sequence shown here is derived from an EMBL/GenBank/DDBJ whole genome shotgun (WGS) entry which is preliminary data.</text>
</comment>
<keyword evidence="2" id="KW-0472">Membrane</keyword>
<dbReference type="InterPro" id="IPR018391">
    <property type="entry name" value="PQQ_b-propeller_rpt"/>
</dbReference>
<gene>
    <name evidence="4" type="ORF">Poly21_34450</name>
</gene>
<feature type="region of interest" description="Disordered" evidence="1">
    <location>
        <begin position="61"/>
        <end position="88"/>
    </location>
</feature>
<feature type="compositionally biased region" description="Gly residues" evidence="1">
    <location>
        <begin position="168"/>
        <end position="179"/>
    </location>
</feature>
<keyword evidence="2" id="KW-1133">Transmembrane helix</keyword>
<accession>A0A5C6BVD4</accession>
<name>A0A5C6BVD4_9BACT</name>
<dbReference type="AlphaFoldDB" id="A0A5C6BVD4"/>
<evidence type="ECO:0000256" key="2">
    <source>
        <dbReference type="SAM" id="Phobius"/>
    </source>
</evidence>
<sequence>MRGGVERLTGYRSGPTAPITLPTLEHNFLRYLISIILCGFVLGTCTRAVVAADATTAPMSDGWPQWRGPGASGTAEDAHPPTTWSETQNIRWKIEVPGIGSSTPIILGNRVYVSSAVKTDRVAENAQSATGQPAEDQPTVQRGDRRGFGGPAGRASGDRGPGERGPGERGPGGRGRGGAGGGAALTNYYDFMVLAYDRATGDEIWRTTLAQQVPHEAGHSTNTFASSSPVTDGERLYMSFGSRGVFCLDFDGNPIWEVDLGQMQTRAQFGEGSSPAVYDDTLVVPWDHEGESFIVALDTKTGAEKWRVSRDEPTTWATPLITPYEGRVQVITNGSNRVRSYDLATGELIWQCGGQASNPIPSPVRFEDNVIVMTGFRGYAIYSIPLSSTGDITDSAAITWYEEDAAPYVPSPLLYQGQLYFVKANNGVLLSRDAKTGAMVIDATRLPHISTVYASPVAAADHIYLTGRDGTTVVLEHGDAFQVVAENQLDDEIDASAAISGNEIYLRGKTHLYCIAK</sequence>
<evidence type="ECO:0000313" key="4">
    <source>
        <dbReference type="EMBL" id="TWU16240.1"/>
    </source>
</evidence>
<feature type="transmembrane region" description="Helical" evidence="2">
    <location>
        <begin position="28"/>
        <end position="50"/>
    </location>
</feature>
<feature type="compositionally biased region" description="Basic and acidic residues" evidence="1">
    <location>
        <begin position="156"/>
        <end position="167"/>
    </location>
</feature>
<dbReference type="Gene3D" id="2.130.10.10">
    <property type="entry name" value="YVTN repeat-like/Quinoprotein amine dehydrogenase"/>
    <property type="match status" value="2"/>
</dbReference>
<dbReference type="InterPro" id="IPR002372">
    <property type="entry name" value="PQQ_rpt_dom"/>
</dbReference>